<evidence type="ECO:0000313" key="3">
    <source>
        <dbReference type="Proteomes" id="UP001243330"/>
    </source>
</evidence>
<name>A0AAD9A2M7_9PEZI</name>
<organism evidence="2 3">
    <name type="scientific">Colletotrichum chrysophilum</name>
    <dbReference type="NCBI Taxonomy" id="1836956"/>
    <lineage>
        <taxon>Eukaryota</taxon>
        <taxon>Fungi</taxon>
        <taxon>Dikarya</taxon>
        <taxon>Ascomycota</taxon>
        <taxon>Pezizomycotina</taxon>
        <taxon>Sordariomycetes</taxon>
        <taxon>Hypocreomycetidae</taxon>
        <taxon>Glomerellales</taxon>
        <taxon>Glomerellaceae</taxon>
        <taxon>Colletotrichum</taxon>
        <taxon>Colletotrichum gloeosporioides species complex</taxon>
    </lineage>
</organism>
<feature type="region of interest" description="Disordered" evidence="1">
    <location>
        <begin position="1"/>
        <end position="69"/>
    </location>
</feature>
<protein>
    <submittedName>
        <fullName evidence="2">Uncharacterized protein</fullName>
    </submittedName>
</protein>
<dbReference type="EMBL" id="JAQOWY010000591">
    <property type="protein sequence ID" value="KAK1840132.1"/>
    <property type="molecule type" value="Genomic_DNA"/>
</dbReference>
<dbReference type="AlphaFoldDB" id="A0AAD9A2M7"/>
<comment type="caution">
    <text evidence="2">The sequence shown here is derived from an EMBL/GenBank/DDBJ whole genome shotgun (WGS) entry which is preliminary data.</text>
</comment>
<proteinExistence type="predicted"/>
<sequence length="96" mass="10471">MAIAMQQRQHGTEKSVITSGGKKTREGQEYQAQKVQTDACKLSAPQAQGNPGSSSSSGSGALQTEMQTADCTTHLHRRRTVDMEELQDVQQEIHTI</sequence>
<gene>
    <name evidence="2" type="ORF">CCHR01_17242</name>
</gene>
<accession>A0AAD9A2M7</accession>
<dbReference type="Proteomes" id="UP001243330">
    <property type="component" value="Unassembled WGS sequence"/>
</dbReference>
<evidence type="ECO:0000256" key="1">
    <source>
        <dbReference type="SAM" id="MobiDB-lite"/>
    </source>
</evidence>
<keyword evidence="3" id="KW-1185">Reference proteome</keyword>
<reference evidence="2" key="1">
    <citation type="submission" date="2023-01" db="EMBL/GenBank/DDBJ databases">
        <title>Colletotrichum chrysophilum M932 genome sequence.</title>
        <authorList>
            <person name="Baroncelli R."/>
        </authorList>
    </citation>
    <scope>NUCLEOTIDE SEQUENCE</scope>
    <source>
        <strain evidence="2">M932</strain>
    </source>
</reference>
<evidence type="ECO:0000313" key="2">
    <source>
        <dbReference type="EMBL" id="KAK1840132.1"/>
    </source>
</evidence>